<keyword evidence="2 6" id="KW-0378">Hydrolase</keyword>
<evidence type="ECO:0000313" key="9">
    <source>
        <dbReference type="Proteomes" id="UP000295008"/>
    </source>
</evidence>
<feature type="active site" description="Proton acceptor" evidence="4">
    <location>
        <position position="22"/>
    </location>
</feature>
<dbReference type="InterPro" id="IPR041542">
    <property type="entry name" value="GH43_C2"/>
</dbReference>
<accession>A0A4R1R5Q3</accession>
<dbReference type="PANTHER" id="PTHR42812:SF12">
    <property type="entry name" value="BETA-XYLOSIDASE-RELATED"/>
    <property type="match status" value="1"/>
</dbReference>
<dbReference type="InterPro" id="IPR006710">
    <property type="entry name" value="Glyco_hydro_43"/>
</dbReference>
<dbReference type="GO" id="GO:0004553">
    <property type="term" value="F:hydrolase activity, hydrolyzing O-glycosyl compounds"/>
    <property type="evidence" value="ECO:0007669"/>
    <property type="project" value="InterPro"/>
</dbReference>
<dbReference type="InterPro" id="IPR051795">
    <property type="entry name" value="Glycosyl_Hydrlase_43"/>
</dbReference>
<evidence type="ECO:0000256" key="6">
    <source>
        <dbReference type="RuleBase" id="RU361187"/>
    </source>
</evidence>
<evidence type="ECO:0000256" key="3">
    <source>
        <dbReference type="ARBA" id="ARBA00023295"/>
    </source>
</evidence>
<feature type="site" description="Important for catalytic activity, responsible for pKa modulation of the active site Glu and correct orientation of both the proton donor and substrate" evidence="5">
    <location>
        <position position="129"/>
    </location>
</feature>
<keyword evidence="3 6" id="KW-0326">Glycosidase</keyword>
<evidence type="ECO:0000259" key="7">
    <source>
        <dbReference type="Pfam" id="PF17851"/>
    </source>
</evidence>
<evidence type="ECO:0000256" key="5">
    <source>
        <dbReference type="PIRSR" id="PIRSR606710-2"/>
    </source>
</evidence>
<evidence type="ECO:0000313" key="8">
    <source>
        <dbReference type="EMBL" id="TCL60853.1"/>
    </source>
</evidence>
<dbReference type="Gene3D" id="2.60.120.200">
    <property type="match status" value="1"/>
</dbReference>
<dbReference type="Gene3D" id="2.115.10.20">
    <property type="entry name" value="Glycosyl hydrolase domain, family 43"/>
    <property type="match status" value="1"/>
</dbReference>
<gene>
    <name evidence="8" type="ORF">EDC14_103512</name>
</gene>
<dbReference type="Proteomes" id="UP000295008">
    <property type="component" value="Unassembled WGS sequence"/>
</dbReference>
<evidence type="ECO:0000256" key="2">
    <source>
        <dbReference type="ARBA" id="ARBA00022801"/>
    </source>
</evidence>
<protein>
    <submittedName>
        <fullName evidence="8">Alpha-N-arabinofuranosidase</fullName>
    </submittedName>
</protein>
<evidence type="ECO:0000256" key="1">
    <source>
        <dbReference type="ARBA" id="ARBA00009865"/>
    </source>
</evidence>
<dbReference type="InterPro" id="IPR023296">
    <property type="entry name" value="Glyco_hydro_beta-prop_sf"/>
</dbReference>
<dbReference type="CDD" id="cd18617">
    <property type="entry name" value="GH43_XynB-like"/>
    <property type="match status" value="1"/>
</dbReference>
<evidence type="ECO:0000256" key="4">
    <source>
        <dbReference type="PIRSR" id="PIRSR606710-1"/>
    </source>
</evidence>
<dbReference type="EMBL" id="SLUN01000035">
    <property type="protein sequence ID" value="TCL60853.1"/>
    <property type="molecule type" value="Genomic_DNA"/>
</dbReference>
<comment type="similarity">
    <text evidence="1 6">Belongs to the glycosyl hydrolase 43 family.</text>
</comment>
<dbReference type="GO" id="GO:0005975">
    <property type="term" value="P:carbohydrate metabolic process"/>
    <property type="evidence" value="ECO:0007669"/>
    <property type="project" value="InterPro"/>
</dbReference>
<dbReference type="RefSeq" id="WP_243663060.1">
    <property type="nucleotide sequence ID" value="NZ_SLUN01000035.1"/>
</dbReference>
<dbReference type="PANTHER" id="PTHR42812">
    <property type="entry name" value="BETA-XYLOSIDASE"/>
    <property type="match status" value="1"/>
</dbReference>
<dbReference type="AlphaFoldDB" id="A0A4R1R5Q3"/>
<sequence length="527" mass="59689">MNPTMTADLSFDNPILSGFYPDPSICRVAEDYYLVTSSFAYFPGIPIFHSRDLVHWEQLGHVLDRPSQLDLDGVGHSEGIFAPTIRYHQGLFYVISTNISKGGNFVVTAADPAGPWSEPYWLPDAPGIDPSLFFTDDGRAYYVGTRPAPEGERYFGNWEIWLQELDLGRMALIGEKYPLWRGALREAIWPEGPHLYQIGNWFYLMIAEGGTDYHHAVTIARSRQLTGPYQGNPANPILTHRHLGKAYPIVNVGHADLVRTQHGEWWMVALASRPYGGYYRNLGRETFLIPLQWEDEWPIVSPGSGRIEERYPAPHLPEAPVPIRAARDDFDQDRLDDTWNFIRTPREPFWSLTARPGMLRLGTKPERLSETVNPAFVGRRQQHRNFVAVTAMEFRPGSVAETAGLALVQSNQYHFRFEYSLRDGQPLLRLVRCAAGEEEILAERAFGSPCLYLKVTARGQEYSFYYGADEACGEALIEKVDGRMLSTDVAGGFVGTYLGMFTSSNGRPSQNHADFDWFEYRGVELFQ</sequence>
<dbReference type="InterPro" id="IPR013320">
    <property type="entry name" value="ConA-like_dom_sf"/>
</dbReference>
<feature type="active site" description="Proton donor" evidence="4">
    <location>
        <position position="191"/>
    </location>
</feature>
<dbReference type="SUPFAM" id="SSF75005">
    <property type="entry name" value="Arabinanase/levansucrase/invertase"/>
    <property type="match status" value="1"/>
</dbReference>
<proteinExistence type="inferred from homology"/>
<reference evidence="8 9" key="1">
    <citation type="submission" date="2019-03" db="EMBL/GenBank/DDBJ databases">
        <title>Genomic Encyclopedia of Type Strains, Phase IV (KMG-IV): sequencing the most valuable type-strain genomes for metagenomic binning, comparative biology and taxonomic classification.</title>
        <authorList>
            <person name="Goeker M."/>
        </authorList>
    </citation>
    <scope>NUCLEOTIDE SEQUENCE [LARGE SCALE GENOMIC DNA]</scope>
    <source>
        <strain evidence="8 9">LX-B</strain>
    </source>
</reference>
<organism evidence="8 9">
    <name type="scientific">Hydrogenispora ethanolica</name>
    <dbReference type="NCBI Taxonomy" id="1082276"/>
    <lineage>
        <taxon>Bacteria</taxon>
        <taxon>Bacillati</taxon>
        <taxon>Bacillota</taxon>
        <taxon>Hydrogenispora</taxon>
    </lineage>
</organism>
<comment type="caution">
    <text evidence="8">The sequence shown here is derived from an EMBL/GenBank/DDBJ whole genome shotgun (WGS) entry which is preliminary data.</text>
</comment>
<dbReference type="Pfam" id="PF04616">
    <property type="entry name" value="Glyco_hydro_43"/>
    <property type="match status" value="1"/>
</dbReference>
<name>A0A4R1R5Q3_HYDET</name>
<dbReference type="Pfam" id="PF17851">
    <property type="entry name" value="GH43_C2"/>
    <property type="match status" value="1"/>
</dbReference>
<keyword evidence="9" id="KW-1185">Reference proteome</keyword>
<feature type="domain" description="Beta-xylosidase C-terminal Concanavalin A-like" evidence="7">
    <location>
        <begin position="327"/>
        <end position="521"/>
    </location>
</feature>
<dbReference type="SUPFAM" id="SSF49899">
    <property type="entry name" value="Concanavalin A-like lectins/glucanases"/>
    <property type="match status" value="1"/>
</dbReference>